<evidence type="ECO:0000256" key="2">
    <source>
        <dbReference type="ARBA" id="ARBA00022771"/>
    </source>
</evidence>
<feature type="compositionally biased region" description="Polar residues" evidence="5">
    <location>
        <begin position="165"/>
        <end position="175"/>
    </location>
</feature>
<accession>A0ABR3EU67</accession>
<evidence type="ECO:0000313" key="8">
    <source>
        <dbReference type="EMBL" id="KAL0566452.1"/>
    </source>
</evidence>
<reference evidence="8 9" key="1">
    <citation type="submission" date="2024-02" db="EMBL/GenBank/DDBJ databases">
        <title>A draft genome for the cacao thread blight pathogen Marasmius crinis-equi.</title>
        <authorList>
            <person name="Cohen S.P."/>
            <person name="Baruah I.K."/>
            <person name="Amoako-Attah I."/>
            <person name="Bukari Y."/>
            <person name="Meinhardt L.W."/>
            <person name="Bailey B.A."/>
        </authorList>
    </citation>
    <scope>NUCLEOTIDE SEQUENCE [LARGE SCALE GENOMIC DNA]</scope>
    <source>
        <strain evidence="8 9">GH-76</strain>
    </source>
</reference>
<protein>
    <recommendedName>
        <fullName evidence="7">RING-type domain-containing protein</fullName>
    </recommendedName>
</protein>
<dbReference type="InterPro" id="IPR018957">
    <property type="entry name" value="Znf_C3HC4_RING-type"/>
</dbReference>
<evidence type="ECO:0000256" key="4">
    <source>
        <dbReference type="PROSITE-ProRule" id="PRU00175"/>
    </source>
</evidence>
<keyword evidence="1" id="KW-0479">Metal-binding</keyword>
<name>A0ABR3EU67_9AGAR</name>
<feature type="transmembrane region" description="Helical" evidence="6">
    <location>
        <begin position="267"/>
        <end position="285"/>
    </location>
</feature>
<keyword evidence="6" id="KW-0472">Membrane</keyword>
<dbReference type="Proteomes" id="UP001465976">
    <property type="component" value="Unassembled WGS sequence"/>
</dbReference>
<evidence type="ECO:0000256" key="6">
    <source>
        <dbReference type="SAM" id="Phobius"/>
    </source>
</evidence>
<dbReference type="SUPFAM" id="SSF57850">
    <property type="entry name" value="RING/U-box"/>
    <property type="match status" value="1"/>
</dbReference>
<dbReference type="InterPro" id="IPR013083">
    <property type="entry name" value="Znf_RING/FYVE/PHD"/>
</dbReference>
<dbReference type="Pfam" id="PF00097">
    <property type="entry name" value="zf-C3HC4"/>
    <property type="match status" value="1"/>
</dbReference>
<organism evidence="8 9">
    <name type="scientific">Marasmius crinis-equi</name>
    <dbReference type="NCBI Taxonomy" id="585013"/>
    <lineage>
        <taxon>Eukaryota</taxon>
        <taxon>Fungi</taxon>
        <taxon>Dikarya</taxon>
        <taxon>Basidiomycota</taxon>
        <taxon>Agaricomycotina</taxon>
        <taxon>Agaricomycetes</taxon>
        <taxon>Agaricomycetidae</taxon>
        <taxon>Agaricales</taxon>
        <taxon>Marasmiineae</taxon>
        <taxon>Marasmiaceae</taxon>
        <taxon>Marasmius</taxon>
    </lineage>
</organism>
<keyword evidence="6" id="KW-0812">Transmembrane</keyword>
<proteinExistence type="predicted"/>
<feature type="compositionally biased region" description="Low complexity" evidence="5">
    <location>
        <begin position="219"/>
        <end position="231"/>
    </location>
</feature>
<evidence type="ECO:0000313" key="9">
    <source>
        <dbReference type="Proteomes" id="UP001465976"/>
    </source>
</evidence>
<dbReference type="EMBL" id="JBAHYK010001895">
    <property type="protein sequence ID" value="KAL0566452.1"/>
    <property type="molecule type" value="Genomic_DNA"/>
</dbReference>
<evidence type="ECO:0000256" key="3">
    <source>
        <dbReference type="ARBA" id="ARBA00022833"/>
    </source>
</evidence>
<feature type="region of interest" description="Disordered" evidence="5">
    <location>
        <begin position="165"/>
        <end position="231"/>
    </location>
</feature>
<dbReference type="PROSITE" id="PS50089">
    <property type="entry name" value="ZF_RING_2"/>
    <property type="match status" value="1"/>
</dbReference>
<keyword evidence="9" id="KW-1185">Reference proteome</keyword>
<evidence type="ECO:0000256" key="1">
    <source>
        <dbReference type="ARBA" id="ARBA00022723"/>
    </source>
</evidence>
<feature type="domain" description="RING-type" evidence="7">
    <location>
        <begin position="113"/>
        <end position="154"/>
    </location>
</feature>
<comment type="caution">
    <text evidence="8">The sequence shown here is derived from an EMBL/GenBank/DDBJ whole genome shotgun (WGS) entry which is preliminary data.</text>
</comment>
<sequence>MSTRRRRDHSQQLSLSALYPDRYDVSDVEDDNLRQQEYTKYGLNLGAETPRTPGLSNLTTSNALDESYLANQLSPTPPNEPRGRLWRSASFNEKHRRRNALKEGKGRSIDKDCGICFEYAVNPARTLCCGKLYCTEHITDWLQGPSSDGKCPSCGATSTGILTLPSSSSSATKTYTPPPSVVTSRPRSRNEAAGHVVPTITIQTASPVSDDSSSEDDSVSTSSESQSGSPWEELALHHDSNTALSNYSIKKNHAPPIPLDSETVGQVAGNFLCLVGLTLAVYVLVS</sequence>
<gene>
    <name evidence="8" type="ORF">V5O48_015562</name>
</gene>
<evidence type="ECO:0000256" key="5">
    <source>
        <dbReference type="SAM" id="MobiDB-lite"/>
    </source>
</evidence>
<dbReference type="Gene3D" id="3.30.40.10">
    <property type="entry name" value="Zinc/RING finger domain, C3HC4 (zinc finger)"/>
    <property type="match status" value="1"/>
</dbReference>
<dbReference type="InterPro" id="IPR001841">
    <property type="entry name" value="Znf_RING"/>
</dbReference>
<keyword evidence="3" id="KW-0862">Zinc</keyword>
<keyword evidence="2 4" id="KW-0863">Zinc-finger</keyword>
<keyword evidence="6" id="KW-1133">Transmembrane helix</keyword>
<evidence type="ECO:0000259" key="7">
    <source>
        <dbReference type="PROSITE" id="PS50089"/>
    </source>
</evidence>